<dbReference type="GO" id="GO:0005634">
    <property type="term" value="C:nucleus"/>
    <property type="evidence" value="ECO:0007669"/>
    <property type="project" value="UniProtKB-SubCell"/>
</dbReference>
<keyword evidence="3" id="KW-0175">Coiled coil</keyword>
<accession>A0A1U7LPR8</accession>
<keyword evidence="4" id="KW-0812">Transmembrane</keyword>
<evidence type="ECO:0000256" key="1">
    <source>
        <dbReference type="ARBA" id="ARBA00004123"/>
    </source>
</evidence>
<dbReference type="Proteomes" id="UP000186594">
    <property type="component" value="Unassembled WGS sequence"/>
</dbReference>
<proteinExistence type="predicted"/>
<evidence type="ECO:0000259" key="5">
    <source>
        <dbReference type="SMART" id="SM00906"/>
    </source>
</evidence>
<dbReference type="STRING" id="1198029.A0A1U7LPR8"/>
<keyword evidence="7" id="KW-1185">Reference proteome</keyword>
<evidence type="ECO:0000313" key="6">
    <source>
        <dbReference type="EMBL" id="OLL24670.1"/>
    </source>
</evidence>
<sequence length="584" mass="66064">MGKKKAANVYRSAVYLVGRDGFDARAAGPAQTVLGEMKIAFSKTSEQYNQAALTRLAEAEEQLSDLMKVREAANGHTHETTSDARKSEDGSAVEDISSHFGGLLLMHGKQRYVGNQPVRAGLPELRIISSPLLTYRKNAIMPSILGQEDCQLLLGIITKLLPPRTITDSLIKSYSDTQAQAAWILDPEFSEDYLLFWNTGNISPFFLAFVLVIVSVSIRMYPRDSDPEVKLIESVVGMDRTSYRTAIQDAIHECMCIGKFLQNYDLTLVKLLLANRLNSDVISLSRSWMAHAVLSGTALSLGLHRDPSNLCLPKEEWGLRRRLWKAVYTTDKCNSWHHGLPSQLLLVNADCHPPAYDPELDGPGEKGKLKYEFFCQFCSILSILGDIYQTFFSSQTIQYASVLEIDEELQRIPGQLPTCLQLKDDEPDSEQFWYQLAIESMLMNTIMRLHLPYFRLGDRSRTLEACRRSMHTIYLLQARSVDVERFRSLGQIWMMIAPVSAVVSFSTHLALTNSDDTADWELVQSTLETLRGVPELHGYPIAETAFVYVEKLLVFPMFRYEAVEQLETLSNSGRLWNWLQNCFD</sequence>
<evidence type="ECO:0000313" key="7">
    <source>
        <dbReference type="Proteomes" id="UP000186594"/>
    </source>
</evidence>
<name>A0A1U7LPR8_NEOID</name>
<keyword evidence="4" id="KW-0472">Membrane</keyword>
<dbReference type="PANTHER" id="PTHR31001">
    <property type="entry name" value="UNCHARACTERIZED TRANSCRIPTIONAL REGULATORY PROTEIN"/>
    <property type="match status" value="1"/>
</dbReference>
<feature type="coiled-coil region" evidence="3">
    <location>
        <begin position="49"/>
        <end position="76"/>
    </location>
</feature>
<dbReference type="OrthoDB" id="5414787at2759"/>
<evidence type="ECO:0000256" key="4">
    <source>
        <dbReference type="SAM" id="Phobius"/>
    </source>
</evidence>
<comment type="caution">
    <text evidence="6">The sequence shown here is derived from an EMBL/GenBank/DDBJ whole genome shotgun (WGS) entry which is preliminary data.</text>
</comment>
<dbReference type="GO" id="GO:0008270">
    <property type="term" value="F:zinc ion binding"/>
    <property type="evidence" value="ECO:0007669"/>
    <property type="project" value="InterPro"/>
</dbReference>
<evidence type="ECO:0000256" key="2">
    <source>
        <dbReference type="ARBA" id="ARBA00023242"/>
    </source>
</evidence>
<comment type="subcellular location">
    <subcellularLocation>
        <location evidence="1">Nucleus</location>
    </subcellularLocation>
</comment>
<evidence type="ECO:0000256" key="3">
    <source>
        <dbReference type="SAM" id="Coils"/>
    </source>
</evidence>
<dbReference type="SMART" id="SM00906">
    <property type="entry name" value="Fungal_trans"/>
    <property type="match status" value="1"/>
</dbReference>
<organism evidence="6 7">
    <name type="scientific">Neolecta irregularis (strain DAH-3)</name>
    <dbReference type="NCBI Taxonomy" id="1198029"/>
    <lineage>
        <taxon>Eukaryota</taxon>
        <taxon>Fungi</taxon>
        <taxon>Dikarya</taxon>
        <taxon>Ascomycota</taxon>
        <taxon>Taphrinomycotina</taxon>
        <taxon>Neolectales</taxon>
        <taxon>Neolectaceae</taxon>
        <taxon>Neolecta</taxon>
    </lineage>
</organism>
<dbReference type="CDD" id="cd12148">
    <property type="entry name" value="fungal_TF_MHR"/>
    <property type="match status" value="1"/>
</dbReference>
<protein>
    <submittedName>
        <fullName evidence="6">Putative transcriptional regulatory protein</fullName>
    </submittedName>
</protein>
<gene>
    <name evidence="6" type="ORF">NEOLI_003771</name>
</gene>
<keyword evidence="4" id="KW-1133">Transmembrane helix</keyword>
<dbReference type="Pfam" id="PF04082">
    <property type="entry name" value="Fungal_trans"/>
    <property type="match status" value="1"/>
</dbReference>
<keyword evidence="2" id="KW-0539">Nucleus</keyword>
<dbReference type="GO" id="GO:0006351">
    <property type="term" value="P:DNA-templated transcription"/>
    <property type="evidence" value="ECO:0007669"/>
    <property type="project" value="InterPro"/>
</dbReference>
<dbReference type="InterPro" id="IPR007219">
    <property type="entry name" value="XnlR_reg_dom"/>
</dbReference>
<feature type="transmembrane region" description="Helical" evidence="4">
    <location>
        <begin position="202"/>
        <end position="221"/>
    </location>
</feature>
<feature type="domain" description="Xylanolytic transcriptional activator regulatory" evidence="5">
    <location>
        <begin position="287"/>
        <end position="360"/>
    </location>
</feature>
<dbReference type="EMBL" id="LXFE01000688">
    <property type="protein sequence ID" value="OLL24670.1"/>
    <property type="molecule type" value="Genomic_DNA"/>
</dbReference>
<reference evidence="6 7" key="1">
    <citation type="submission" date="2016-04" db="EMBL/GenBank/DDBJ databases">
        <title>Evolutionary innovation and constraint leading to complex multicellularity in the Ascomycota.</title>
        <authorList>
            <person name="Cisse O."/>
            <person name="Nguyen A."/>
            <person name="Hewitt D.A."/>
            <person name="Jedd G."/>
            <person name="Stajich J.E."/>
        </authorList>
    </citation>
    <scope>NUCLEOTIDE SEQUENCE [LARGE SCALE GENOMIC DNA]</scope>
    <source>
        <strain evidence="6 7">DAH-3</strain>
    </source>
</reference>
<dbReference type="GO" id="GO:0003677">
    <property type="term" value="F:DNA binding"/>
    <property type="evidence" value="ECO:0007669"/>
    <property type="project" value="InterPro"/>
</dbReference>
<dbReference type="InterPro" id="IPR050613">
    <property type="entry name" value="Sec_Metabolite_Reg"/>
</dbReference>
<dbReference type="AlphaFoldDB" id="A0A1U7LPR8"/>